<comment type="caution">
    <text evidence="2">The sequence shown here is derived from an EMBL/GenBank/DDBJ whole genome shotgun (WGS) entry which is preliminary data.</text>
</comment>
<sequence length="131" mass="15064">MLFTNINGQTHSIPKVNISEFVDDNNNHIDLNHDDDHNKIVRRHHRRRRAKKLTQNRHSLFTFSNVPGSSFIRRSLSPFRWRRSSQMMIDPNESKYHDDILDSNFTSPSSSSSSCESIGSLESCSSCALSK</sequence>
<gene>
    <name evidence="2" type="ORF">DERP_007551</name>
</gene>
<accession>A0ABQ8JK24</accession>
<protein>
    <submittedName>
        <fullName evidence="2">Uncharacterized protein</fullName>
    </submittedName>
</protein>
<evidence type="ECO:0000313" key="3">
    <source>
        <dbReference type="Proteomes" id="UP000887458"/>
    </source>
</evidence>
<dbReference type="EMBL" id="NJHN03000034">
    <property type="protein sequence ID" value="KAH9422960.1"/>
    <property type="molecule type" value="Genomic_DNA"/>
</dbReference>
<reference evidence="2 3" key="2">
    <citation type="journal article" date="2022" name="Mol. Biol. Evol.">
        <title>Comparative Genomics Reveals Insights into the Divergent Evolution of Astigmatic Mites and Household Pest Adaptations.</title>
        <authorList>
            <person name="Xiong Q."/>
            <person name="Wan A.T."/>
            <person name="Liu X."/>
            <person name="Fung C.S."/>
            <person name="Xiao X."/>
            <person name="Malainual N."/>
            <person name="Hou J."/>
            <person name="Wang L."/>
            <person name="Wang M."/>
            <person name="Yang K.Y."/>
            <person name="Cui Y."/>
            <person name="Leung E.L."/>
            <person name="Nong W."/>
            <person name="Shin S.K."/>
            <person name="Au S.W."/>
            <person name="Jeong K.Y."/>
            <person name="Chew F.T."/>
            <person name="Hui J.H."/>
            <person name="Leung T.F."/>
            <person name="Tungtrongchitr A."/>
            <person name="Zhong N."/>
            <person name="Liu Z."/>
            <person name="Tsui S.K."/>
        </authorList>
    </citation>
    <scope>NUCLEOTIDE SEQUENCE [LARGE SCALE GENOMIC DNA]</scope>
    <source>
        <strain evidence="2">Derp</strain>
    </source>
</reference>
<feature type="region of interest" description="Disordered" evidence="1">
    <location>
        <begin position="100"/>
        <end position="131"/>
    </location>
</feature>
<evidence type="ECO:0000313" key="2">
    <source>
        <dbReference type="EMBL" id="KAH9422960.1"/>
    </source>
</evidence>
<dbReference type="Proteomes" id="UP000887458">
    <property type="component" value="Unassembled WGS sequence"/>
</dbReference>
<feature type="compositionally biased region" description="Low complexity" evidence="1">
    <location>
        <begin position="107"/>
        <end position="131"/>
    </location>
</feature>
<name>A0ABQ8JK24_DERPT</name>
<evidence type="ECO:0000256" key="1">
    <source>
        <dbReference type="SAM" id="MobiDB-lite"/>
    </source>
</evidence>
<proteinExistence type="predicted"/>
<keyword evidence="3" id="KW-1185">Reference proteome</keyword>
<reference evidence="2 3" key="1">
    <citation type="journal article" date="2018" name="J. Allergy Clin. Immunol.">
        <title>High-quality assembly of Dermatophagoides pteronyssinus genome and transcriptome reveals a wide range of novel allergens.</title>
        <authorList>
            <person name="Liu X.Y."/>
            <person name="Yang K.Y."/>
            <person name="Wang M.Q."/>
            <person name="Kwok J.S."/>
            <person name="Zeng X."/>
            <person name="Yang Z."/>
            <person name="Xiao X.J."/>
            <person name="Lau C.P."/>
            <person name="Li Y."/>
            <person name="Huang Z.M."/>
            <person name="Ba J.G."/>
            <person name="Yim A.K."/>
            <person name="Ouyang C.Y."/>
            <person name="Ngai S.M."/>
            <person name="Chan T.F."/>
            <person name="Leung E.L."/>
            <person name="Liu L."/>
            <person name="Liu Z.G."/>
            <person name="Tsui S.K."/>
        </authorList>
    </citation>
    <scope>NUCLEOTIDE SEQUENCE [LARGE SCALE GENOMIC DNA]</scope>
    <source>
        <strain evidence="2">Derp</strain>
    </source>
</reference>
<organism evidence="2 3">
    <name type="scientific">Dermatophagoides pteronyssinus</name>
    <name type="common">European house dust mite</name>
    <dbReference type="NCBI Taxonomy" id="6956"/>
    <lineage>
        <taxon>Eukaryota</taxon>
        <taxon>Metazoa</taxon>
        <taxon>Ecdysozoa</taxon>
        <taxon>Arthropoda</taxon>
        <taxon>Chelicerata</taxon>
        <taxon>Arachnida</taxon>
        <taxon>Acari</taxon>
        <taxon>Acariformes</taxon>
        <taxon>Sarcoptiformes</taxon>
        <taxon>Astigmata</taxon>
        <taxon>Psoroptidia</taxon>
        <taxon>Analgoidea</taxon>
        <taxon>Pyroglyphidae</taxon>
        <taxon>Dermatophagoidinae</taxon>
        <taxon>Dermatophagoides</taxon>
    </lineage>
</organism>